<evidence type="ECO:0000313" key="4">
    <source>
        <dbReference type="Proteomes" id="UP000283895"/>
    </source>
</evidence>
<keyword evidence="4" id="KW-1185">Reference proteome</keyword>
<dbReference type="InterPro" id="IPR057678">
    <property type="entry name" value="DUF7918"/>
</dbReference>
<dbReference type="EMBL" id="LKEA01000010">
    <property type="protein sequence ID" value="ROW06413.1"/>
    <property type="molecule type" value="Genomic_DNA"/>
</dbReference>
<dbReference type="Proteomes" id="UP000283895">
    <property type="component" value="Unassembled WGS sequence"/>
</dbReference>
<organism evidence="3 4">
    <name type="scientific">Cytospora schulzeri</name>
    <dbReference type="NCBI Taxonomy" id="448051"/>
    <lineage>
        <taxon>Eukaryota</taxon>
        <taxon>Fungi</taxon>
        <taxon>Dikarya</taxon>
        <taxon>Ascomycota</taxon>
        <taxon>Pezizomycotina</taxon>
        <taxon>Sordariomycetes</taxon>
        <taxon>Sordariomycetidae</taxon>
        <taxon>Diaporthales</taxon>
        <taxon>Cytosporaceae</taxon>
        <taxon>Cytospora</taxon>
    </lineage>
</organism>
<reference evidence="3 4" key="1">
    <citation type="submission" date="2015-09" db="EMBL/GenBank/DDBJ databases">
        <title>Host preference determinants of Valsa canker pathogens revealed by comparative genomics.</title>
        <authorList>
            <person name="Yin Z."/>
            <person name="Huang L."/>
        </authorList>
    </citation>
    <scope>NUCLEOTIDE SEQUENCE [LARGE SCALE GENOMIC DNA]</scope>
    <source>
        <strain evidence="3 4">03-1</strain>
    </source>
</reference>
<name>A0A423WSC8_9PEZI</name>
<protein>
    <recommendedName>
        <fullName evidence="2">DUF7918 domain-containing protein</fullName>
    </recommendedName>
</protein>
<proteinExistence type="predicted"/>
<gene>
    <name evidence="3" type="ORF">VMCG_04360</name>
</gene>
<dbReference type="Pfam" id="PF25534">
    <property type="entry name" value="DUF7918"/>
    <property type="match status" value="1"/>
</dbReference>
<evidence type="ECO:0000259" key="2">
    <source>
        <dbReference type="Pfam" id="PF25534"/>
    </source>
</evidence>
<evidence type="ECO:0000256" key="1">
    <source>
        <dbReference type="SAM" id="MobiDB-lite"/>
    </source>
</evidence>
<feature type="region of interest" description="Disordered" evidence="1">
    <location>
        <begin position="270"/>
        <end position="291"/>
    </location>
</feature>
<feature type="domain" description="DUF7918" evidence="2">
    <location>
        <begin position="8"/>
        <end position="239"/>
    </location>
</feature>
<accession>A0A423WSC8</accession>
<dbReference type="PANTHER" id="PTHR36223">
    <property type="entry name" value="BETA-LACTAMASE-TYPE TRANSPEPTIDASE FOLD DOMAIN CONTAINING PROTEIN"/>
    <property type="match status" value="1"/>
</dbReference>
<sequence length="310" mass="34434">MAIIHELGLEVSVLVDGAEATEYTPDEEAEVDDDFGPSTERHHCYVESIDDAHFAVRARVTSENKIGKKWIEKSPQHAFLVDLVFDGKHSGGSIKLDKRRNPHFQDGAVDCTTKTKRKYRFASVSTVDDANKQRIAKDLKAAKNLGLIQAVVYRIIVTGRKAKTRTSYAPKIAEGGISLAEKALKGKAISHGTTFSDPIKYDASPVDVTFVDSLGSPLAVFYFKYRSKESLQQELIIPRPRSLSIEPDVDNLSPEELRRLASERLLQMRGKNKRAASIKDEDDRPSGSGRAYKFVKIEGGKKAIDLTEDD</sequence>
<dbReference type="PANTHER" id="PTHR36223:SF1">
    <property type="entry name" value="TRANSCRIPTION ELONGATION FACTOR EAF N-TERMINAL DOMAIN-CONTAINING PROTEIN"/>
    <property type="match status" value="1"/>
</dbReference>
<dbReference type="STRING" id="356882.A0A423WSC8"/>
<dbReference type="AlphaFoldDB" id="A0A423WSC8"/>
<dbReference type="OrthoDB" id="3364132at2759"/>
<comment type="caution">
    <text evidence="3">The sequence shown here is derived from an EMBL/GenBank/DDBJ whole genome shotgun (WGS) entry which is preliminary data.</text>
</comment>
<evidence type="ECO:0000313" key="3">
    <source>
        <dbReference type="EMBL" id="ROW06413.1"/>
    </source>
</evidence>